<feature type="compositionally biased region" description="Acidic residues" evidence="1">
    <location>
        <begin position="263"/>
        <end position="278"/>
    </location>
</feature>
<sequence>MDASAAALQAQQALPKFQQVIGKLSSSSGQEHRWGADPQASSHTATPSKTLHSENPELTLLVAGDAGPGAAARTRDECAGCIALEERPSAAEAREREPLGAEERLQVVAQRRGNVDELTPPPSKRQNLTEVEHIVPGRDPIDSSTQGGETSVLPPVGGVTGAPSSSTRPNVVIADDSRIITPTTTPSPPVSSKFKLTSDVKPKSKPRRKRLPFCYITQARAGPKYHLRSKGKVPQAFGVDLPEIIVGRDSYAFELPEKRLEPEEWWQGEDSEMDQSDEERDRNWMR</sequence>
<feature type="region of interest" description="Disordered" evidence="1">
    <location>
        <begin position="136"/>
        <end position="212"/>
    </location>
</feature>
<dbReference type="Proteomes" id="UP001221142">
    <property type="component" value="Unassembled WGS sequence"/>
</dbReference>
<protein>
    <submittedName>
        <fullName evidence="2">Uncharacterized protein</fullName>
    </submittedName>
</protein>
<dbReference type="AlphaFoldDB" id="A0AAD7BQ55"/>
<organism evidence="2 3">
    <name type="scientific">Roridomyces roridus</name>
    <dbReference type="NCBI Taxonomy" id="1738132"/>
    <lineage>
        <taxon>Eukaryota</taxon>
        <taxon>Fungi</taxon>
        <taxon>Dikarya</taxon>
        <taxon>Basidiomycota</taxon>
        <taxon>Agaricomycotina</taxon>
        <taxon>Agaricomycetes</taxon>
        <taxon>Agaricomycetidae</taxon>
        <taxon>Agaricales</taxon>
        <taxon>Marasmiineae</taxon>
        <taxon>Mycenaceae</taxon>
        <taxon>Roridomyces</taxon>
    </lineage>
</organism>
<feature type="compositionally biased region" description="Polar residues" evidence="1">
    <location>
        <begin position="39"/>
        <end position="50"/>
    </location>
</feature>
<comment type="caution">
    <text evidence="2">The sequence shown here is derived from an EMBL/GenBank/DDBJ whole genome shotgun (WGS) entry which is preliminary data.</text>
</comment>
<evidence type="ECO:0000313" key="2">
    <source>
        <dbReference type="EMBL" id="KAJ7627313.1"/>
    </source>
</evidence>
<proteinExistence type="predicted"/>
<feature type="region of interest" description="Disordered" evidence="1">
    <location>
        <begin position="262"/>
        <end position="286"/>
    </location>
</feature>
<name>A0AAD7BQ55_9AGAR</name>
<evidence type="ECO:0000313" key="3">
    <source>
        <dbReference type="Proteomes" id="UP001221142"/>
    </source>
</evidence>
<evidence type="ECO:0000256" key="1">
    <source>
        <dbReference type="SAM" id="MobiDB-lite"/>
    </source>
</evidence>
<feature type="region of interest" description="Disordered" evidence="1">
    <location>
        <begin position="111"/>
        <end position="130"/>
    </location>
</feature>
<gene>
    <name evidence="2" type="ORF">FB45DRAFT_921055</name>
</gene>
<accession>A0AAD7BQ55</accession>
<reference evidence="2" key="1">
    <citation type="submission" date="2023-03" db="EMBL/GenBank/DDBJ databases">
        <title>Massive genome expansion in bonnet fungi (Mycena s.s.) driven by repeated elements and novel gene families across ecological guilds.</title>
        <authorList>
            <consortium name="Lawrence Berkeley National Laboratory"/>
            <person name="Harder C.B."/>
            <person name="Miyauchi S."/>
            <person name="Viragh M."/>
            <person name="Kuo A."/>
            <person name="Thoen E."/>
            <person name="Andreopoulos B."/>
            <person name="Lu D."/>
            <person name="Skrede I."/>
            <person name="Drula E."/>
            <person name="Henrissat B."/>
            <person name="Morin E."/>
            <person name="Kohler A."/>
            <person name="Barry K."/>
            <person name="LaButti K."/>
            <person name="Morin E."/>
            <person name="Salamov A."/>
            <person name="Lipzen A."/>
            <person name="Mereny Z."/>
            <person name="Hegedus B."/>
            <person name="Baldrian P."/>
            <person name="Stursova M."/>
            <person name="Weitz H."/>
            <person name="Taylor A."/>
            <person name="Grigoriev I.V."/>
            <person name="Nagy L.G."/>
            <person name="Martin F."/>
            <person name="Kauserud H."/>
        </authorList>
    </citation>
    <scope>NUCLEOTIDE SEQUENCE</scope>
    <source>
        <strain evidence="2">9284</strain>
    </source>
</reference>
<dbReference type="EMBL" id="JARKIF010000011">
    <property type="protein sequence ID" value="KAJ7627313.1"/>
    <property type="molecule type" value="Genomic_DNA"/>
</dbReference>
<feature type="region of interest" description="Disordered" evidence="1">
    <location>
        <begin position="22"/>
        <end position="57"/>
    </location>
</feature>
<keyword evidence="3" id="KW-1185">Reference proteome</keyword>